<dbReference type="CDD" id="cd16380">
    <property type="entry name" value="YitT_C"/>
    <property type="match status" value="1"/>
</dbReference>
<evidence type="ECO:0000313" key="12">
    <source>
        <dbReference type="Proteomes" id="UP000032289"/>
    </source>
</evidence>
<dbReference type="GO" id="GO:0005886">
    <property type="term" value="C:plasma membrane"/>
    <property type="evidence" value="ECO:0007669"/>
    <property type="project" value="UniProtKB-SubCell"/>
</dbReference>
<evidence type="ECO:0000256" key="4">
    <source>
        <dbReference type="ARBA" id="ARBA00022989"/>
    </source>
</evidence>
<dbReference type="Gene3D" id="3.30.70.120">
    <property type="match status" value="1"/>
</dbReference>
<feature type="transmembrane region" description="Helical" evidence="6">
    <location>
        <begin position="159"/>
        <end position="178"/>
    </location>
</feature>
<protein>
    <submittedName>
        <fullName evidence="8">UPF0750 membrane protein YpjC</fullName>
    </submittedName>
</protein>
<dbReference type="PANTHER" id="PTHR33545:SF10">
    <property type="entry name" value="UPF0750 MEMBRANE PROTEIN YPJC"/>
    <property type="match status" value="1"/>
</dbReference>
<dbReference type="EMBL" id="JWHT01000053">
    <property type="protein sequence ID" value="KIU20994.1"/>
    <property type="molecule type" value="Genomic_DNA"/>
</dbReference>
<dbReference type="RefSeq" id="WP_010374300.1">
    <property type="nucleotide sequence ID" value="NZ_BJEF01000002.1"/>
</dbReference>
<feature type="domain" description="DUF2179" evidence="7">
    <location>
        <begin position="230"/>
        <end position="284"/>
    </location>
</feature>
<keyword evidence="11" id="KW-1185">Reference proteome</keyword>
<dbReference type="Proteomes" id="UP000032289">
    <property type="component" value="Unassembled WGS sequence"/>
</dbReference>
<keyword evidence="4 6" id="KW-1133">Transmembrane helix</keyword>
<dbReference type="EMBL" id="JWHU01000034">
    <property type="protein sequence ID" value="KIU19727.1"/>
    <property type="molecule type" value="Genomic_DNA"/>
</dbReference>
<dbReference type="InterPro" id="IPR051461">
    <property type="entry name" value="UPF0750_membrane"/>
</dbReference>
<feature type="transmembrane region" description="Helical" evidence="6">
    <location>
        <begin position="85"/>
        <end position="104"/>
    </location>
</feature>
<dbReference type="InterPro" id="IPR015867">
    <property type="entry name" value="N-reg_PII/ATP_PRibTrfase_C"/>
</dbReference>
<evidence type="ECO:0000256" key="1">
    <source>
        <dbReference type="ARBA" id="ARBA00004651"/>
    </source>
</evidence>
<feature type="transmembrane region" description="Helical" evidence="6">
    <location>
        <begin position="58"/>
        <end position="78"/>
    </location>
</feature>
<evidence type="ECO:0000313" key="11">
    <source>
        <dbReference type="Proteomes" id="UP000032287"/>
    </source>
</evidence>
<name>A0A0D1M9Y7_9LACO</name>
<evidence type="ECO:0000313" key="13">
    <source>
        <dbReference type="Proteomes" id="UP000244870"/>
    </source>
</evidence>
<accession>A0A0D1M9Y7</accession>
<keyword evidence="2" id="KW-1003">Cell membrane</keyword>
<keyword evidence="3 6" id="KW-0812">Transmembrane</keyword>
<evidence type="ECO:0000313" key="10">
    <source>
        <dbReference type="EMBL" id="KIU20994.1"/>
    </source>
</evidence>
<sequence length="301" mass="33833">MAEQTMATRVIEKIRLRDFIIFTIGTSMYGWGLVNVNIPSHLAEGGVTGITLIFRALFHINPALSTLFFNIPLLLLGLRMLGKRALIYTLYGIIGLSFWLWFWQLYPMHLDLHHDLLISAILAGFFGGLGSGLIYRFGGTTGGTDVIARILEQKLNIPMGKTLFALDVVVLTVSLVYINVVEMMYTLIAAFVFAQLVNFTQKGAYAARAFLIFTNYPEEISHAIMQELERGTSLLHAEGGFTHNERKVVYAVVDPSEMNIVRRLINDIDPQAFVTVMDTQETFGEGFSYAQPKKRRFNLLP</sequence>
<dbReference type="InterPro" id="IPR019264">
    <property type="entry name" value="DUF2179"/>
</dbReference>
<reference evidence="11 12" key="1">
    <citation type="journal article" date="2015" name="Microbiology (Mosc.)">
        <title>Genomics of the Weissella cibaria species with an examination of its metabolic traits.</title>
        <authorList>
            <person name="Lynch K.M."/>
            <person name="Lucid A."/>
            <person name="Arendt E.K."/>
            <person name="Sleator R.D."/>
            <person name="Lucey B."/>
            <person name="Coffey A."/>
        </authorList>
    </citation>
    <scope>NUCLEOTIDE SEQUENCE [LARGE SCALE GENOMIC DNA]</scope>
    <source>
        <strain evidence="10 12">AB3b</strain>
        <strain evidence="9 11">MG1</strain>
    </source>
</reference>
<evidence type="ECO:0000256" key="6">
    <source>
        <dbReference type="SAM" id="Phobius"/>
    </source>
</evidence>
<evidence type="ECO:0000313" key="8">
    <source>
        <dbReference type="EMBL" id="AWF95645.1"/>
    </source>
</evidence>
<dbReference type="PATRIC" id="fig|137591.24.peg.2003"/>
<dbReference type="AlphaFoldDB" id="A0A0D1M9Y7"/>
<evidence type="ECO:0000256" key="5">
    <source>
        <dbReference type="ARBA" id="ARBA00023136"/>
    </source>
</evidence>
<dbReference type="InterPro" id="IPR003740">
    <property type="entry name" value="YitT"/>
</dbReference>
<dbReference type="Proteomes" id="UP000032287">
    <property type="component" value="Unassembled WGS sequence"/>
</dbReference>
<dbReference type="PANTHER" id="PTHR33545">
    <property type="entry name" value="UPF0750 MEMBRANE PROTEIN YITT-RELATED"/>
    <property type="match status" value="1"/>
</dbReference>
<gene>
    <name evidence="10" type="ORF">ab3b_02063</name>
    <name evidence="8" type="ORF">B6254_1240</name>
    <name evidence="9" type="ORF">QX99_01747</name>
</gene>
<organism evidence="9 11">
    <name type="scientific">Weissella cibaria</name>
    <dbReference type="NCBI Taxonomy" id="137591"/>
    <lineage>
        <taxon>Bacteria</taxon>
        <taxon>Bacillati</taxon>
        <taxon>Bacillota</taxon>
        <taxon>Bacilli</taxon>
        <taxon>Lactobacillales</taxon>
        <taxon>Lactobacillaceae</taxon>
        <taxon>Weissella</taxon>
    </lineage>
</organism>
<feature type="transmembrane region" description="Helical" evidence="6">
    <location>
        <begin position="19"/>
        <end position="38"/>
    </location>
</feature>
<evidence type="ECO:0000256" key="3">
    <source>
        <dbReference type="ARBA" id="ARBA00022692"/>
    </source>
</evidence>
<comment type="subcellular location">
    <subcellularLocation>
        <location evidence="1">Cell membrane</location>
        <topology evidence="1">Multi-pass membrane protein</topology>
    </subcellularLocation>
</comment>
<evidence type="ECO:0000313" key="9">
    <source>
        <dbReference type="EMBL" id="KIU19727.1"/>
    </source>
</evidence>
<dbReference type="EMBL" id="CP020928">
    <property type="protein sequence ID" value="AWF95645.1"/>
    <property type="molecule type" value="Genomic_DNA"/>
</dbReference>
<keyword evidence="5 6" id="KW-0472">Membrane</keyword>
<dbReference type="Pfam" id="PF02588">
    <property type="entry name" value="YitT_membrane"/>
    <property type="match status" value="1"/>
</dbReference>
<evidence type="ECO:0000256" key="2">
    <source>
        <dbReference type="ARBA" id="ARBA00022475"/>
    </source>
</evidence>
<dbReference type="eggNOG" id="COG1284">
    <property type="taxonomic scope" value="Bacteria"/>
</dbReference>
<reference evidence="8 13" key="2">
    <citation type="submission" date="2017-04" db="EMBL/GenBank/DDBJ databases">
        <title>Weissella cibaria strain m2 complete genome.</title>
        <authorList>
            <person name="Pan Q."/>
            <person name="Tan M."/>
            <person name="Yao F."/>
            <person name="Su S."/>
        </authorList>
    </citation>
    <scope>NUCLEOTIDE SEQUENCE [LARGE SCALE GENOMIC DNA]</scope>
    <source>
        <strain evidence="8 13">M2</strain>
    </source>
</reference>
<proteinExistence type="predicted"/>
<dbReference type="Proteomes" id="UP000244870">
    <property type="component" value="Chromosome"/>
</dbReference>
<dbReference type="PIRSF" id="PIRSF006483">
    <property type="entry name" value="Membrane_protein_YitT"/>
    <property type="match status" value="1"/>
</dbReference>
<evidence type="ECO:0000259" key="7">
    <source>
        <dbReference type="Pfam" id="PF10035"/>
    </source>
</evidence>
<dbReference type="GeneID" id="66962389"/>
<dbReference type="Pfam" id="PF10035">
    <property type="entry name" value="DUF2179"/>
    <property type="match status" value="1"/>
</dbReference>
<feature type="transmembrane region" description="Helical" evidence="6">
    <location>
        <begin position="116"/>
        <end position="138"/>
    </location>
</feature>